<protein>
    <submittedName>
        <fullName evidence="1">Uncharacterized protein</fullName>
    </submittedName>
</protein>
<accession>A0AAN9C7M3</accession>
<proteinExistence type="predicted"/>
<dbReference type="Proteomes" id="UP001364617">
    <property type="component" value="Unassembled WGS sequence"/>
</dbReference>
<evidence type="ECO:0000313" key="2">
    <source>
        <dbReference type="Proteomes" id="UP001364617"/>
    </source>
</evidence>
<dbReference type="Gene3D" id="2.40.50.140">
    <property type="entry name" value="Nucleic acid-binding proteins"/>
    <property type="match status" value="1"/>
</dbReference>
<dbReference type="EMBL" id="JAYKXH010000023">
    <property type="protein sequence ID" value="KAK7125512.1"/>
    <property type="molecule type" value="Genomic_DNA"/>
</dbReference>
<keyword evidence="2" id="KW-1185">Reference proteome</keyword>
<reference evidence="1 2" key="1">
    <citation type="submission" date="2024-02" db="EMBL/GenBank/DDBJ databases">
        <title>Chromosome-level genome assembly of the Eurasian Minnow (Phoxinus phoxinus).</title>
        <authorList>
            <person name="Oriowo T.O."/>
            <person name="Martin S."/>
            <person name="Stange M."/>
            <person name="Chrysostomakis Y."/>
            <person name="Brown T."/>
            <person name="Winkler S."/>
            <person name="Kukowka S."/>
            <person name="Myers E.W."/>
            <person name="Bohne A."/>
        </authorList>
    </citation>
    <scope>NUCLEOTIDE SEQUENCE [LARGE SCALE GENOMIC DNA]</scope>
    <source>
        <strain evidence="1">ZFMK-TIS-60720</strain>
        <tissue evidence="1">Whole Organism</tissue>
    </source>
</reference>
<comment type="caution">
    <text evidence="1">The sequence shown here is derived from an EMBL/GenBank/DDBJ whole genome shotgun (WGS) entry which is preliminary data.</text>
</comment>
<name>A0AAN9C7M3_9TELE</name>
<evidence type="ECO:0000313" key="1">
    <source>
        <dbReference type="EMBL" id="KAK7125512.1"/>
    </source>
</evidence>
<dbReference type="InterPro" id="IPR012340">
    <property type="entry name" value="NA-bd_OB-fold"/>
</dbReference>
<dbReference type="AlphaFoldDB" id="A0AAN9C7M3"/>
<dbReference type="SUPFAM" id="SSF50249">
    <property type="entry name" value="Nucleic acid-binding proteins"/>
    <property type="match status" value="1"/>
</dbReference>
<gene>
    <name evidence="1" type="ORF">R3I93_021013</name>
</gene>
<organism evidence="1 2">
    <name type="scientific">Phoxinus phoxinus</name>
    <name type="common">Eurasian minnow</name>
    <dbReference type="NCBI Taxonomy" id="58324"/>
    <lineage>
        <taxon>Eukaryota</taxon>
        <taxon>Metazoa</taxon>
        <taxon>Chordata</taxon>
        <taxon>Craniata</taxon>
        <taxon>Vertebrata</taxon>
        <taxon>Euteleostomi</taxon>
        <taxon>Actinopterygii</taxon>
        <taxon>Neopterygii</taxon>
        <taxon>Teleostei</taxon>
        <taxon>Ostariophysi</taxon>
        <taxon>Cypriniformes</taxon>
        <taxon>Leuciscidae</taxon>
        <taxon>Phoxininae</taxon>
        <taxon>Phoxinus</taxon>
    </lineage>
</organism>
<sequence>MASTSTAKKFKSDYSESVCGYIHNVSALKTSLRTGYKFFNAEFQVNRDECHDVVVFAVEKRTAFVQANRNQSPVKLDRIARRVSKNGSEYDIHCGTCTAISVVADLGYPFKSPSLKLKTIAEVKTMAPKQNVAAVQVKAVHVGSGSETASINGVPVDMQTCYVADHTSRMKLSLWETQVGALVHNKLYEITNVCTREFEGEFYLTATRFTQFKEVAALSAPAINTPFTVEEGEITVVTGEISGVEVSIRRCCIKCRAWQADFNSKAKFHRCVKCGLLQKILNFLPTVTAKVSVSGDFGEDEFKLCNSVLRHHLEEEGLCNLLLDAQNVEEYLLEMGVCAFKLQKSVVIALSKVELDKVEAEAEPEVLVGEAASLLEGEMESLFEEFAESEVLVAETVLAEANSLLDQQVESSETSLPSESVKH</sequence>